<evidence type="ECO:0000256" key="3">
    <source>
        <dbReference type="ARBA" id="ARBA00022679"/>
    </source>
</evidence>
<evidence type="ECO:0000256" key="1">
    <source>
        <dbReference type="ARBA" id="ARBA00007677"/>
    </source>
</evidence>
<evidence type="ECO:0000256" key="2">
    <source>
        <dbReference type="ARBA" id="ARBA00022676"/>
    </source>
</evidence>
<organism evidence="6 7">
    <name type="scientific">Fusarium sarcochroum</name>
    <dbReference type="NCBI Taxonomy" id="1208366"/>
    <lineage>
        <taxon>Eukaryota</taxon>
        <taxon>Fungi</taxon>
        <taxon>Dikarya</taxon>
        <taxon>Ascomycota</taxon>
        <taxon>Pezizomycotina</taxon>
        <taxon>Sordariomycetes</taxon>
        <taxon>Hypocreomycetidae</taxon>
        <taxon>Hypocreales</taxon>
        <taxon>Nectriaceae</taxon>
        <taxon>Fusarium</taxon>
        <taxon>Fusarium lateritium species complex</taxon>
    </lineage>
</organism>
<evidence type="ECO:0000256" key="5">
    <source>
        <dbReference type="SAM" id="SignalP"/>
    </source>
</evidence>
<comment type="caution">
    <text evidence="6">The sequence shown here is derived from an EMBL/GenBank/DDBJ whole genome shotgun (WGS) entry which is preliminary data.</text>
</comment>
<protein>
    <recommendedName>
        <fullName evidence="8">Glycolipid 2-alpha-mannosyltransferase</fullName>
    </recommendedName>
</protein>
<evidence type="ECO:0000313" key="7">
    <source>
        <dbReference type="Proteomes" id="UP000622797"/>
    </source>
</evidence>
<feature type="chain" id="PRO_5034739304" description="Glycolipid 2-alpha-mannosyltransferase" evidence="5">
    <location>
        <begin position="27"/>
        <end position="442"/>
    </location>
</feature>
<comment type="similarity">
    <text evidence="1">Belongs to the glycosyltransferase 15 family.</text>
</comment>
<dbReference type="Proteomes" id="UP000622797">
    <property type="component" value="Unassembled WGS sequence"/>
</dbReference>
<evidence type="ECO:0008006" key="8">
    <source>
        <dbReference type="Google" id="ProtNLM"/>
    </source>
</evidence>
<dbReference type="PANTHER" id="PTHR31121:SF7">
    <property type="entry name" value="MANNOSYLTRANSFERASE KTR4-RELATED"/>
    <property type="match status" value="1"/>
</dbReference>
<feature type="region of interest" description="Disordered" evidence="4">
    <location>
        <begin position="363"/>
        <end position="394"/>
    </location>
</feature>
<reference evidence="6" key="2">
    <citation type="submission" date="2020-05" db="EMBL/GenBank/DDBJ databases">
        <authorList>
            <person name="Kim H.-S."/>
            <person name="Proctor R.H."/>
            <person name="Brown D.W."/>
        </authorList>
    </citation>
    <scope>NUCLEOTIDE SEQUENCE</scope>
    <source>
        <strain evidence="6">NRRL 20472</strain>
    </source>
</reference>
<dbReference type="GO" id="GO:0006487">
    <property type="term" value="P:protein N-linked glycosylation"/>
    <property type="evidence" value="ECO:0007669"/>
    <property type="project" value="TreeGrafter"/>
</dbReference>
<dbReference type="Pfam" id="PF01793">
    <property type="entry name" value="Glyco_transf_15"/>
    <property type="match status" value="2"/>
</dbReference>
<dbReference type="OrthoDB" id="202470at2759"/>
<name>A0A8H4X9R5_9HYPO</name>
<dbReference type="GO" id="GO:0005794">
    <property type="term" value="C:Golgi apparatus"/>
    <property type="evidence" value="ECO:0007669"/>
    <property type="project" value="TreeGrafter"/>
</dbReference>
<dbReference type="AlphaFoldDB" id="A0A8H4X9R5"/>
<keyword evidence="3" id="KW-0808">Transferase</keyword>
<feature type="signal peptide" evidence="5">
    <location>
        <begin position="1"/>
        <end position="26"/>
    </location>
</feature>
<evidence type="ECO:0000256" key="4">
    <source>
        <dbReference type="SAM" id="MobiDB-lite"/>
    </source>
</evidence>
<dbReference type="PANTHER" id="PTHR31121">
    <property type="entry name" value="ALPHA-1,2 MANNOSYLTRANSFERASE KTR1"/>
    <property type="match status" value="1"/>
</dbReference>
<dbReference type="GO" id="GO:0000026">
    <property type="term" value="F:alpha-1,2-mannosyltransferase activity"/>
    <property type="evidence" value="ECO:0007669"/>
    <property type="project" value="TreeGrafter"/>
</dbReference>
<accession>A0A8H4X9R5</accession>
<dbReference type="Gene3D" id="3.90.550.10">
    <property type="entry name" value="Spore Coat Polysaccharide Biosynthesis Protein SpsA, Chain A"/>
    <property type="match status" value="1"/>
</dbReference>
<dbReference type="GO" id="GO:0000032">
    <property type="term" value="P:cell wall mannoprotein biosynthetic process"/>
    <property type="evidence" value="ECO:0007669"/>
    <property type="project" value="TreeGrafter"/>
</dbReference>
<proteinExistence type="inferred from homology"/>
<reference evidence="6" key="1">
    <citation type="journal article" date="2020" name="BMC Genomics">
        <title>Correction to: Identification and distribution of gene clusters required for synthesis of sphingolipid metabolism inhibitors in diverse species of the filamentous fungus Fusarium.</title>
        <authorList>
            <person name="Kim H.S."/>
            <person name="Lohmar J.M."/>
            <person name="Busman M."/>
            <person name="Brown D.W."/>
            <person name="Naumann T.A."/>
            <person name="Divon H.H."/>
            <person name="Lysoe E."/>
            <person name="Uhlig S."/>
            <person name="Proctor R.H."/>
        </authorList>
    </citation>
    <scope>NUCLEOTIDE SEQUENCE</scope>
    <source>
        <strain evidence="6">NRRL 20472</strain>
    </source>
</reference>
<keyword evidence="5" id="KW-0732">Signal</keyword>
<gene>
    <name evidence="6" type="ORF">FSARC_6099</name>
</gene>
<dbReference type="SUPFAM" id="SSF53448">
    <property type="entry name" value="Nucleotide-diphospho-sugar transferases"/>
    <property type="match status" value="1"/>
</dbReference>
<keyword evidence="7" id="KW-1185">Reference proteome</keyword>
<keyword evidence="2" id="KW-0328">Glycosyltransferase</keyword>
<evidence type="ECO:0000313" key="6">
    <source>
        <dbReference type="EMBL" id="KAF4966214.1"/>
    </source>
</evidence>
<dbReference type="EMBL" id="JABEXW010000301">
    <property type="protein sequence ID" value="KAF4966214.1"/>
    <property type="molecule type" value="Genomic_DNA"/>
</dbReference>
<dbReference type="GO" id="GO:0016020">
    <property type="term" value="C:membrane"/>
    <property type="evidence" value="ECO:0007669"/>
    <property type="project" value="InterPro"/>
</dbReference>
<sequence>MAKTPCFTLWCAGVFALFHLILSVSGSALSSSADAPLKAALVTLVNENDLPATLFSIEEIEDKFNSRYLYHWVFFSVHDLGNEFKELTSNATNATCIYEVIPNENWSVPGWTDQSQLSTSQETNLDYDSKTLKPTVSLRQMNRWNSAPFAKERRLRDYDWFWRVEPGAQLTQDIPFDVFRFMRDNGIAYGFNRAILGHTDLRQLSPRIKSFVDKYPELLHEEADVSWLINNDTGVAAQPNTSDDGFEDLVDEGSDELRSRDKTIHDDGAQDEDEGTSWLSECFASWLSEIYGNSLYPTFEIGSLAFFRSPHHVAFFNHLDSAGDFQYRRVDDVPVHSLSASMFLPPRSVWNFRTKEMQLRARYGRGSNRSKSTPGPDNYMDNHDSSDSTGSVKWEDDAQEAKTALLAVWDAMAKDLNKQGKNPHLISGNTFMGGAKPWKRYT</sequence>
<dbReference type="InterPro" id="IPR002685">
    <property type="entry name" value="Glyco_trans_15"/>
</dbReference>
<dbReference type="GO" id="GO:0006493">
    <property type="term" value="P:protein O-linked glycosylation"/>
    <property type="evidence" value="ECO:0007669"/>
    <property type="project" value="TreeGrafter"/>
</dbReference>
<dbReference type="InterPro" id="IPR029044">
    <property type="entry name" value="Nucleotide-diphossugar_trans"/>
</dbReference>